<dbReference type="AlphaFoldDB" id="A0A2G8JDL5"/>
<feature type="region of interest" description="Disordered" evidence="1">
    <location>
        <begin position="278"/>
        <end position="362"/>
    </location>
</feature>
<feature type="compositionally biased region" description="Basic and acidic residues" evidence="1">
    <location>
        <begin position="296"/>
        <end position="309"/>
    </location>
</feature>
<organism evidence="2 3">
    <name type="scientific">Stichopus japonicus</name>
    <name type="common">Sea cucumber</name>
    <dbReference type="NCBI Taxonomy" id="307972"/>
    <lineage>
        <taxon>Eukaryota</taxon>
        <taxon>Metazoa</taxon>
        <taxon>Echinodermata</taxon>
        <taxon>Eleutherozoa</taxon>
        <taxon>Echinozoa</taxon>
        <taxon>Holothuroidea</taxon>
        <taxon>Aspidochirotacea</taxon>
        <taxon>Aspidochirotida</taxon>
        <taxon>Stichopodidae</taxon>
        <taxon>Apostichopus</taxon>
    </lineage>
</organism>
<feature type="compositionally biased region" description="Polar residues" evidence="1">
    <location>
        <begin position="313"/>
        <end position="332"/>
    </location>
</feature>
<gene>
    <name evidence="2" type="ORF">BSL78_29359</name>
</gene>
<evidence type="ECO:0000256" key="1">
    <source>
        <dbReference type="SAM" id="MobiDB-lite"/>
    </source>
</evidence>
<dbReference type="EMBL" id="MRZV01002392">
    <property type="protein sequence ID" value="PIK33822.1"/>
    <property type="molecule type" value="Genomic_DNA"/>
</dbReference>
<evidence type="ECO:0000313" key="2">
    <source>
        <dbReference type="EMBL" id="PIK33822.1"/>
    </source>
</evidence>
<feature type="compositionally biased region" description="Polar residues" evidence="1">
    <location>
        <begin position="344"/>
        <end position="354"/>
    </location>
</feature>
<comment type="caution">
    <text evidence="2">The sequence shown here is derived from an EMBL/GenBank/DDBJ whole genome shotgun (WGS) entry which is preliminary data.</text>
</comment>
<dbReference type="InterPro" id="IPR024420">
    <property type="entry name" value="TRAPP_III_complex_Trs85"/>
</dbReference>
<dbReference type="GO" id="GO:1990072">
    <property type="term" value="C:TRAPPIII protein complex"/>
    <property type="evidence" value="ECO:0007669"/>
    <property type="project" value="TreeGrafter"/>
</dbReference>
<dbReference type="OrthoDB" id="203724at2759"/>
<sequence length="362" mass="40255">MAQLSQTAQEFLQNTFGPMVAVLCSHDAEVIAQKNNLSFVELARPFCRLSSEAHIRDPTGQLHAVRNLRIILTDGNSQPPPVNAVKKKLSDAVSGSQAATKEGETDNVISLGSYDLQLSLVTPWYESYRETYLTEMSPLDHEFLRHHVACMLVVSTAHADPMDQFAKLSQEQHQLQHNDNNQFPKWLCPNIFKYYVLLHDNTEGEEEKQHLDACLPSTENQFQIAGGCGRFPVSNGDANLPNPWVQYIKTNLEKEMTISTSEIGSTTNLASFPDRVKEEAELSNGGQSGEDSSSLDDVRTTRLRGRGDVEVESPNSEVISHPLAQNFNSSVNSREKATAPWRNSIETRNGSLGQQDDEEAQI</sequence>
<dbReference type="STRING" id="307972.A0A2G8JDL5"/>
<protein>
    <submittedName>
        <fullName evidence="2">Putative trafficking protein particle complex subunit 8</fullName>
    </submittedName>
</protein>
<reference evidence="2 3" key="1">
    <citation type="journal article" date="2017" name="PLoS Biol.">
        <title>The sea cucumber genome provides insights into morphological evolution and visceral regeneration.</title>
        <authorList>
            <person name="Zhang X."/>
            <person name="Sun L."/>
            <person name="Yuan J."/>
            <person name="Sun Y."/>
            <person name="Gao Y."/>
            <person name="Zhang L."/>
            <person name="Li S."/>
            <person name="Dai H."/>
            <person name="Hamel J.F."/>
            <person name="Liu C."/>
            <person name="Yu Y."/>
            <person name="Liu S."/>
            <person name="Lin W."/>
            <person name="Guo K."/>
            <person name="Jin S."/>
            <person name="Xu P."/>
            <person name="Storey K.B."/>
            <person name="Huan P."/>
            <person name="Zhang T."/>
            <person name="Zhou Y."/>
            <person name="Zhang J."/>
            <person name="Lin C."/>
            <person name="Li X."/>
            <person name="Xing L."/>
            <person name="Huo D."/>
            <person name="Sun M."/>
            <person name="Wang L."/>
            <person name="Mercier A."/>
            <person name="Li F."/>
            <person name="Yang H."/>
            <person name="Xiang J."/>
        </authorList>
    </citation>
    <scope>NUCLEOTIDE SEQUENCE [LARGE SCALE GENOMIC DNA]</scope>
    <source>
        <strain evidence="2">Shaxun</strain>
        <tissue evidence="2">Muscle</tissue>
    </source>
</reference>
<proteinExistence type="predicted"/>
<name>A0A2G8JDL5_STIJA</name>
<dbReference type="PANTHER" id="PTHR12975">
    <property type="entry name" value="TRANSPORT PROTEIN TRAPP"/>
    <property type="match status" value="1"/>
</dbReference>
<dbReference type="PANTHER" id="PTHR12975:SF6">
    <property type="entry name" value="TRAFFICKING PROTEIN PARTICLE COMPLEX SUBUNIT 8"/>
    <property type="match status" value="1"/>
</dbReference>
<evidence type="ECO:0000313" key="3">
    <source>
        <dbReference type="Proteomes" id="UP000230750"/>
    </source>
</evidence>
<accession>A0A2G8JDL5</accession>
<dbReference type="Proteomes" id="UP000230750">
    <property type="component" value="Unassembled WGS sequence"/>
</dbReference>
<dbReference type="Pfam" id="PF12739">
    <property type="entry name" value="TRAPPC-Trs85"/>
    <property type="match status" value="1"/>
</dbReference>
<keyword evidence="3" id="KW-1185">Reference proteome</keyword>